<keyword evidence="2" id="KW-0418">Kinase</keyword>
<dbReference type="Proteomes" id="UP000321181">
    <property type="component" value="Unassembled WGS sequence"/>
</dbReference>
<evidence type="ECO:0000313" key="6">
    <source>
        <dbReference type="EMBL" id="GEO33089.1"/>
    </source>
</evidence>
<dbReference type="InterPro" id="IPR011006">
    <property type="entry name" value="CheY-like_superfamily"/>
</dbReference>
<dbReference type="GO" id="GO:0016301">
    <property type="term" value="F:kinase activity"/>
    <property type="evidence" value="ECO:0007669"/>
    <property type="project" value="UniProtKB-KW"/>
</dbReference>
<dbReference type="Gene3D" id="1.10.10.10">
    <property type="entry name" value="Winged helix-like DNA-binding domain superfamily/Winged helix DNA-binding domain"/>
    <property type="match status" value="1"/>
</dbReference>
<dbReference type="InterPro" id="IPR005561">
    <property type="entry name" value="ANTAR"/>
</dbReference>
<dbReference type="PIRSF" id="PIRSF036625">
    <property type="entry name" value="GAF_ANTAR"/>
    <property type="match status" value="1"/>
</dbReference>
<accession>A0A512D9E6</accession>
<gene>
    <name evidence="6" type="ORF">CAE01nite_08140</name>
</gene>
<keyword evidence="4" id="KW-0804">Transcription</keyword>
<dbReference type="EMBL" id="BJYY01000002">
    <property type="protein sequence ID" value="GEO33089.1"/>
    <property type="molecule type" value="Genomic_DNA"/>
</dbReference>
<keyword evidence="1" id="KW-0808">Transferase</keyword>
<dbReference type="GO" id="GO:0003723">
    <property type="term" value="F:RNA binding"/>
    <property type="evidence" value="ECO:0007669"/>
    <property type="project" value="InterPro"/>
</dbReference>
<evidence type="ECO:0000259" key="5">
    <source>
        <dbReference type="PROSITE" id="PS50921"/>
    </source>
</evidence>
<dbReference type="Pfam" id="PF03861">
    <property type="entry name" value="ANTAR"/>
    <property type="match status" value="1"/>
</dbReference>
<organism evidence="6 7">
    <name type="scientific">Cellulomonas aerilata</name>
    <dbReference type="NCBI Taxonomy" id="515326"/>
    <lineage>
        <taxon>Bacteria</taxon>
        <taxon>Bacillati</taxon>
        <taxon>Actinomycetota</taxon>
        <taxon>Actinomycetes</taxon>
        <taxon>Micrococcales</taxon>
        <taxon>Cellulomonadaceae</taxon>
        <taxon>Cellulomonas</taxon>
    </lineage>
</organism>
<dbReference type="PROSITE" id="PS50921">
    <property type="entry name" value="ANTAR"/>
    <property type="match status" value="1"/>
</dbReference>
<evidence type="ECO:0000256" key="4">
    <source>
        <dbReference type="ARBA" id="ARBA00023163"/>
    </source>
</evidence>
<dbReference type="SUPFAM" id="SSF52172">
    <property type="entry name" value="CheY-like"/>
    <property type="match status" value="1"/>
</dbReference>
<dbReference type="InterPro" id="IPR036388">
    <property type="entry name" value="WH-like_DNA-bd_sf"/>
</dbReference>
<keyword evidence="7" id="KW-1185">Reference proteome</keyword>
<dbReference type="AlphaFoldDB" id="A0A512D9E6"/>
<comment type="caution">
    <text evidence="6">The sequence shown here is derived from an EMBL/GenBank/DDBJ whole genome shotgun (WGS) entry which is preliminary data.</text>
</comment>
<feature type="domain" description="ANTAR" evidence="5">
    <location>
        <begin position="186"/>
        <end position="247"/>
    </location>
</feature>
<dbReference type="SMART" id="SM00065">
    <property type="entry name" value="GAF"/>
    <property type="match status" value="1"/>
</dbReference>
<dbReference type="SUPFAM" id="SSF55781">
    <property type="entry name" value="GAF domain-like"/>
    <property type="match status" value="1"/>
</dbReference>
<protein>
    <submittedName>
        <fullName evidence="6">Transcriptional regulator</fullName>
    </submittedName>
</protein>
<proteinExistence type="predicted"/>
<evidence type="ECO:0000256" key="2">
    <source>
        <dbReference type="ARBA" id="ARBA00022777"/>
    </source>
</evidence>
<dbReference type="SMART" id="SM01012">
    <property type="entry name" value="ANTAR"/>
    <property type="match status" value="1"/>
</dbReference>
<evidence type="ECO:0000313" key="7">
    <source>
        <dbReference type="Proteomes" id="UP000321181"/>
    </source>
</evidence>
<dbReference type="Pfam" id="PF13185">
    <property type="entry name" value="GAF_2"/>
    <property type="match status" value="1"/>
</dbReference>
<dbReference type="InterPro" id="IPR012074">
    <property type="entry name" value="GAF_ANTAR"/>
</dbReference>
<sequence length="255" mass="27616">MPVASEIGGLDVTADSPVNLPLADELAGVFARMSRVLLSQETVNTSLTLICELAQSTLPDSSGAGVTLVDERGDRTTATSSDELVERADTLQYDLDEGPCLTAWAQRSVVRIDDMAHEQRWPLWARAVQPMGIQSTLSAPLVAGDVALGAMKVYGREPGVYDARSERVLSLFAAQAAILVANAQSLERARRLSDQLKEALRSRDMISTAKGVIVAREGVDEETAFARLVSLSQRDGKKLREVAESVVRAAVRRRR</sequence>
<reference evidence="6 7" key="1">
    <citation type="submission" date="2019-07" db="EMBL/GenBank/DDBJ databases">
        <title>Whole genome shotgun sequence of Cellulomonas aerilata NBRC 106308.</title>
        <authorList>
            <person name="Hosoyama A."/>
            <person name="Uohara A."/>
            <person name="Ohji S."/>
            <person name="Ichikawa N."/>
        </authorList>
    </citation>
    <scope>NUCLEOTIDE SEQUENCE [LARGE SCALE GENOMIC DNA]</scope>
    <source>
        <strain evidence="6 7">NBRC 106308</strain>
    </source>
</reference>
<evidence type="ECO:0000256" key="3">
    <source>
        <dbReference type="ARBA" id="ARBA00023015"/>
    </source>
</evidence>
<dbReference type="Gene3D" id="3.30.450.40">
    <property type="match status" value="1"/>
</dbReference>
<dbReference type="InterPro" id="IPR003018">
    <property type="entry name" value="GAF"/>
</dbReference>
<dbReference type="InterPro" id="IPR029016">
    <property type="entry name" value="GAF-like_dom_sf"/>
</dbReference>
<keyword evidence="3" id="KW-0805">Transcription regulation</keyword>
<name>A0A512D9E6_9CELL</name>
<evidence type="ECO:0000256" key="1">
    <source>
        <dbReference type="ARBA" id="ARBA00022679"/>
    </source>
</evidence>